<evidence type="ECO:0000256" key="2">
    <source>
        <dbReference type="ARBA" id="ARBA00023239"/>
    </source>
</evidence>
<protein>
    <submittedName>
        <fullName evidence="5">Type 1 glutamine amidotransferase domain-containing protein</fullName>
    </submittedName>
</protein>
<evidence type="ECO:0000256" key="1">
    <source>
        <dbReference type="ARBA" id="ARBA00023016"/>
    </source>
</evidence>
<dbReference type="EMBL" id="JBHTOA010000048">
    <property type="protein sequence ID" value="MFD1400145.1"/>
    <property type="molecule type" value="Genomic_DNA"/>
</dbReference>
<organism evidence="5 6">
    <name type="scientific">Lacticaseibacillus suilingensis</name>
    <dbReference type="NCBI Taxonomy" id="2799577"/>
    <lineage>
        <taxon>Bacteria</taxon>
        <taxon>Bacillati</taxon>
        <taxon>Bacillota</taxon>
        <taxon>Bacilli</taxon>
        <taxon>Lactobacillales</taxon>
        <taxon>Lactobacillaceae</taxon>
        <taxon>Lacticaseibacillus</taxon>
    </lineage>
</organism>
<comment type="caution">
    <text evidence="5">The sequence shown here is derived from an EMBL/GenBank/DDBJ whole genome shotgun (WGS) entry which is preliminary data.</text>
</comment>
<comment type="similarity">
    <text evidence="3">Belongs to the peptidase C56 family. HSP31-like subfamily.</text>
</comment>
<dbReference type="Proteomes" id="UP001597199">
    <property type="component" value="Unassembled WGS sequence"/>
</dbReference>
<evidence type="ECO:0000259" key="4">
    <source>
        <dbReference type="Pfam" id="PF01965"/>
    </source>
</evidence>
<sequence>MTKALIVVTNTARFGTLNKATGVWFSEATHFHDVMAAHDIDVDYVSPTGGYVPLDPGSIAESEMDELNWRYYGDQRYRQVNLANSLAPSQVNPADYALIYYAGGHGTMWDFPNSQAIAKIAEAIYAQGGLITAVCHGVVGLLPIQNPDGSTFIAGKQLTGFTNEEEAINQLTTAVPFLAEDALKAAGAAYHKTAAYTENVIVDGRLITGQNPQSAHGVGEAAVKWLAGKA</sequence>
<keyword evidence="2" id="KW-0456">Lyase</keyword>
<dbReference type="Pfam" id="PF01965">
    <property type="entry name" value="DJ-1_PfpI"/>
    <property type="match status" value="1"/>
</dbReference>
<gene>
    <name evidence="5" type="ORF">ACFQ41_12575</name>
</gene>
<dbReference type="PANTHER" id="PTHR48094">
    <property type="entry name" value="PROTEIN/NUCLEIC ACID DEGLYCASE DJ-1-RELATED"/>
    <property type="match status" value="1"/>
</dbReference>
<dbReference type="SUPFAM" id="SSF52317">
    <property type="entry name" value="Class I glutamine amidotransferase-like"/>
    <property type="match status" value="1"/>
</dbReference>
<keyword evidence="6" id="KW-1185">Reference proteome</keyword>
<keyword evidence="5" id="KW-0315">Glutamine amidotransferase</keyword>
<reference evidence="6" key="1">
    <citation type="journal article" date="2019" name="Int. J. Syst. Evol. Microbiol.">
        <title>The Global Catalogue of Microorganisms (GCM) 10K type strain sequencing project: providing services to taxonomists for standard genome sequencing and annotation.</title>
        <authorList>
            <consortium name="The Broad Institute Genomics Platform"/>
            <consortium name="The Broad Institute Genome Sequencing Center for Infectious Disease"/>
            <person name="Wu L."/>
            <person name="Ma J."/>
        </authorList>
    </citation>
    <scope>NUCLEOTIDE SEQUENCE [LARGE SCALE GENOMIC DNA]</scope>
    <source>
        <strain evidence="6">CCM 9110</strain>
    </source>
</reference>
<proteinExistence type="inferred from homology"/>
<accession>A0ABW4BI40</accession>
<feature type="domain" description="DJ-1/PfpI" evidence="4">
    <location>
        <begin position="27"/>
        <end position="217"/>
    </location>
</feature>
<keyword evidence="1" id="KW-0346">Stress response</keyword>
<dbReference type="PANTHER" id="PTHR48094:SF11">
    <property type="entry name" value="GLUTATHIONE-INDEPENDENT GLYOXALASE HSP31-RELATED"/>
    <property type="match status" value="1"/>
</dbReference>
<evidence type="ECO:0000313" key="5">
    <source>
        <dbReference type="EMBL" id="MFD1400145.1"/>
    </source>
</evidence>
<evidence type="ECO:0000256" key="3">
    <source>
        <dbReference type="ARBA" id="ARBA00038493"/>
    </source>
</evidence>
<dbReference type="CDD" id="cd03141">
    <property type="entry name" value="GATase1_Hsp31_like"/>
    <property type="match status" value="1"/>
</dbReference>
<dbReference type="InterPro" id="IPR050325">
    <property type="entry name" value="Prot/Nucl_acid_deglycase"/>
</dbReference>
<dbReference type="InterPro" id="IPR002818">
    <property type="entry name" value="DJ-1/PfpI"/>
</dbReference>
<dbReference type="RefSeq" id="WP_204118353.1">
    <property type="nucleotide sequence ID" value="NZ_BOLV01000004.1"/>
</dbReference>
<dbReference type="InterPro" id="IPR029062">
    <property type="entry name" value="Class_I_gatase-like"/>
</dbReference>
<dbReference type="Gene3D" id="3.40.50.880">
    <property type="match status" value="1"/>
</dbReference>
<name>A0ABW4BI40_9LACO</name>
<evidence type="ECO:0000313" key="6">
    <source>
        <dbReference type="Proteomes" id="UP001597199"/>
    </source>
</evidence>